<organism evidence="2 3">
    <name type="scientific">Clostridium thermosuccinogenes</name>
    <dbReference type="NCBI Taxonomy" id="84032"/>
    <lineage>
        <taxon>Bacteria</taxon>
        <taxon>Bacillati</taxon>
        <taxon>Bacillota</taxon>
        <taxon>Clostridia</taxon>
        <taxon>Eubacteriales</taxon>
        <taxon>Clostridiaceae</taxon>
        <taxon>Clostridium</taxon>
    </lineage>
</organism>
<dbReference type="OrthoDB" id="9798407at2"/>
<dbReference type="EMBL" id="NIOJ01000023">
    <property type="protein sequence ID" value="PNT98878.1"/>
    <property type="molecule type" value="Genomic_DNA"/>
</dbReference>
<dbReference type="SUPFAM" id="SSF51658">
    <property type="entry name" value="Xylose isomerase-like"/>
    <property type="match status" value="1"/>
</dbReference>
<protein>
    <submittedName>
        <fullName evidence="2">Xylose isomerase</fullName>
    </submittedName>
</protein>
<keyword evidence="3" id="KW-1185">Reference proteome</keyword>
<proteinExistence type="predicted"/>
<dbReference type="InterPro" id="IPR013022">
    <property type="entry name" value="Xyl_isomerase-like_TIM-brl"/>
</dbReference>
<dbReference type="AlphaFoldDB" id="A0A2K2FE12"/>
<dbReference type="GO" id="GO:0016853">
    <property type="term" value="F:isomerase activity"/>
    <property type="evidence" value="ECO:0007669"/>
    <property type="project" value="UniProtKB-KW"/>
</dbReference>
<dbReference type="KEGG" id="cthd:CDO33_10500"/>
<evidence type="ECO:0000259" key="1">
    <source>
        <dbReference type="Pfam" id="PF01261"/>
    </source>
</evidence>
<evidence type="ECO:0000313" key="3">
    <source>
        <dbReference type="Proteomes" id="UP000236151"/>
    </source>
</evidence>
<dbReference type="InterPro" id="IPR036237">
    <property type="entry name" value="Xyl_isomerase-like_sf"/>
</dbReference>
<comment type="caution">
    <text evidence="2">The sequence shown here is derived from an EMBL/GenBank/DDBJ whole genome shotgun (WGS) entry which is preliminary data.</text>
</comment>
<feature type="domain" description="Xylose isomerase-like TIM barrel" evidence="1">
    <location>
        <begin position="27"/>
        <end position="233"/>
    </location>
</feature>
<evidence type="ECO:0000313" key="2">
    <source>
        <dbReference type="EMBL" id="PNT98878.1"/>
    </source>
</evidence>
<dbReference type="PANTHER" id="PTHR12110">
    <property type="entry name" value="HYDROXYPYRUVATE ISOMERASE"/>
    <property type="match status" value="1"/>
</dbReference>
<dbReference type="Gene3D" id="3.20.20.150">
    <property type="entry name" value="Divalent-metal-dependent TIM barrel enzymes"/>
    <property type="match status" value="1"/>
</dbReference>
<reference evidence="2 3" key="1">
    <citation type="submission" date="2017-06" db="EMBL/GenBank/DDBJ databases">
        <title>Investigating the central metabolism of Clostridium thermosuccinogenes.</title>
        <authorList>
            <person name="Koendjbiharie J.G."/>
            <person name="van Kranenburg R."/>
        </authorList>
    </citation>
    <scope>NUCLEOTIDE SEQUENCE [LARGE SCALE GENOMIC DNA]</scope>
    <source>
        <strain evidence="2 3">DSM 5806</strain>
    </source>
</reference>
<dbReference type="RefSeq" id="WP_103081614.1">
    <property type="nucleotide sequence ID" value="NZ_CP021850.1"/>
</dbReference>
<dbReference type="PANTHER" id="PTHR12110:SF41">
    <property type="entry name" value="INOSOSE DEHYDRATASE"/>
    <property type="match status" value="1"/>
</dbReference>
<sequence length="256" mass="28964">MAKSNIAAQLYTLRDFCRTPEDIAKTFKKVKEIGYEAVQVSGMGPIAPDQLKKIADDNGLEICATHIGYQRLKDDIEGVIADHKLWNCKYVGLGSMPEEYRSSKEGFIRFAKEASVIAKKLQEAGLSFVYHNHDFEFIKFDGKIGLDIIFEESDKSAFNAEIDTYWVQSGGSDPAAWIRKMKGRMDIVHLKDMVMDIKKGRIMAEVGEGNLNWPAILDACREIGIKWYIVEQDVCQRDPFESLAISLENLKKMGLQ</sequence>
<dbReference type="Proteomes" id="UP000236151">
    <property type="component" value="Unassembled WGS sequence"/>
</dbReference>
<keyword evidence="2" id="KW-0413">Isomerase</keyword>
<dbReference type="Pfam" id="PF01261">
    <property type="entry name" value="AP_endonuc_2"/>
    <property type="match status" value="1"/>
</dbReference>
<accession>A0A2K2FE12</accession>
<name>A0A2K2FE12_9CLOT</name>
<gene>
    <name evidence="2" type="ORF">CDQ84_10080</name>
</gene>
<dbReference type="InterPro" id="IPR050312">
    <property type="entry name" value="IolE/XylAMocC-like"/>
</dbReference>